<dbReference type="EMBL" id="JAMSKV010000002">
    <property type="protein sequence ID" value="MCQ8277501.1"/>
    <property type="molecule type" value="Genomic_DNA"/>
</dbReference>
<dbReference type="Proteomes" id="UP001524587">
    <property type="component" value="Unassembled WGS sequence"/>
</dbReference>
<keyword evidence="6" id="KW-1185">Reference proteome</keyword>
<evidence type="ECO:0000313" key="6">
    <source>
        <dbReference type="Proteomes" id="UP001524587"/>
    </source>
</evidence>
<gene>
    <name evidence="5" type="ORF">NFI95_03430</name>
</gene>
<comment type="similarity">
    <text evidence="1">Belongs to the carotenoid/retinoid oxidoreductase family.</text>
</comment>
<keyword evidence="3" id="KW-0732">Signal</keyword>
<feature type="signal peptide" evidence="3">
    <location>
        <begin position="1"/>
        <end position="23"/>
    </location>
</feature>
<feature type="chain" id="PRO_5045405949" evidence="3">
    <location>
        <begin position="24"/>
        <end position="510"/>
    </location>
</feature>
<dbReference type="InterPro" id="IPR002937">
    <property type="entry name" value="Amino_oxidase"/>
</dbReference>
<proteinExistence type="inferred from homology"/>
<evidence type="ECO:0000256" key="1">
    <source>
        <dbReference type="ARBA" id="ARBA00006046"/>
    </source>
</evidence>
<dbReference type="RefSeq" id="WP_422862945.1">
    <property type="nucleotide sequence ID" value="NZ_JAMSKV010000002.1"/>
</dbReference>
<dbReference type="InterPro" id="IPR036188">
    <property type="entry name" value="FAD/NAD-bd_sf"/>
</dbReference>
<dbReference type="PANTHER" id="PTHR43734">
    <property type="entry name" value="PHYTOENE DESATURASE"/>
    <property type="match status" value="1"/>
</dbReference>
<feature type="domain" description="Amine oxidase" evidence="4">
    <location>
        <begin position="13"/>
        <end position="489"/>
    </location>
</feature>
<evidence type="ECO:0000256" key="3">
    <source>
        <dbReference type="SAM" id="SignalP"/>
    </source>
</evidence>
<dbReference type="Gene3D" id="3.50.50.60">
    <property type="entry name" value="FAD/NAD(P)-binding domain"/>
    <property type="match status" value="2"/>
</dbReference>
<name>A0ABT1W5S8_9PROT</name>
<dbReference type="SUPFAM" id="SSF51905">
    <property type="entry name" value="FAD/NAD(P)-binding domain"/>
    <property type="match status" value="1"/>
</dbReference>
<reference evidence="5 6" key="1">
    <citation type="submission" date="2022-06" db="EMBL/GenBank/DDBJ databases">
        <title>Endosaccharibacter gen. nov., sp. nov., endophytic bacteria isolated from sugarcane.</title>
        <authorList>
            <person name="Pitiwittayakul N."/>
            <person name="Yukphan P."/>
            <person name="Charoenyingcharoen P."/>
            <person name="Tanasupawat S."/>
        </authorList>
    </citation>
    <scope>NUCLEOTIDE SEQUENCE [LARGE SCALE GENOMIC DNA]</scope>
    <source>
        <strain evidence="5 6">KSS8</strain>
    </source>
</reference>
<dbReference type="PANTHER" id="PTHR43734:SF7">
    <property type="entry name" value="4,4'-DIAPONEUROSPORENE OXYGENASE"/>
    <property type="match status" value="1"/>
</dbReference>
<dbReference type="NCBIfam" id="NF045637">
    <property type="entry name" value="carotdesatCrtDProt"/>
    <property type="match status" value="1"/>
</dbReference>
<organism evidence="5 6">
    <name type="scientific">Endosaccharibacter trunci</name>
    <dbReference type="NCBI Taxonomy" id="2812733"/>
    <lineage>
        <taxon>Bacteria</taxon>
        <taxon>Pseudomonadati</taxon>
        <taxon>Pseudomonadota</taxon>
        <taxon>Alphaproteobacteria</taxon>
        <taxon>Acetobacterales</taxon>
        <taxon>Acetobacteraceae</taxon>
        <taxon>Endosaccharibacter</taxon>
    </lineage>
</organism>
<comment type="caution">
    <text evidence="5">The sequence shown here is derived from an EMBL/GenBank/DDBJ whole genome shotgun (WGS) entry which is preliminary data.</text>
</comment>
<protein>
    <submittedName>
        <fullName evidence="5">NAD(P)/FAD-dependent oxidoreductase</fullName>
    </submittedName>
</protein>
<keyword evidence="2" id="KW-0560">Oxidoreductase</keyword>
<evidence type="ECO:0000313" key="5">
    <source>
        <dbReference type="EMBL" id="MCQ8277501.1"/>
    </source>
</evidence>
<dbReference type="PRINTS" id="PR00419">
    <property type="entry name" value="ADXRDTASE"/>
</dbReference>
<accession>A0ABT1W5S8</accession>
<dbReference type="InterPro" id="IPR054841">
    <property type="entry name" value="carotdesatCrtD"/>
</dbReference>
<dbReference type="Pfam" id="PF01593">
    <property type="entry name" value="Amino_oxidase"/>
    <property type="match status" value="1"/>
</dbReference>
<evidence type="ECO:0000256" key="2">
    <source>
        <dbReference type="ARBA" id="ARBA00023002"/>
    </source>
</evidence>
<sequence length="510" mass="54540">MRTPRVAVVGAGMGGLCAALVLAQNGAGVTVLERASNVGGKLRQLDGIDAGPTVLTMRPVLQSVFDSAGETLDTHLQLHPAEILARHAWNERDRLDLFADLRQSADAIAALCGAEEARAFLRYSERARRIHDTLDRPFMRQPGPSLKRLLRDVPPSQLAGIDPFRTLWRETARHFRDPRLRQLFGRYSTYCGSSPFRAPATLMLVSHVERSGVWLCQGGMARIAAVLRALCEKRGVVFRLGSAVRDIGTTNGRCDGVVLEDGERIASDMVLFNADVAALASGGFGEAARRAVPATRPRRRSFSAVTIALRACVSGFPLARHSVFFSRDYPAEFAALAGGQLPFAPTVYACAQDRDDSGALLGPVPDGERLLLVMNAPANGDARPGADGRDAPELRRYEQASFEELRRCGMEIRQTAPGWITGPARFAQMFPGTGGGLYGQATHGPLASFRRPGSRSRLPGLYLAGGSAHPGPGLSMAALSGLLAAEAMLADCVSTSLSRPTAIAGGMSMR</sequence>
<evidence type="ECO:0000259" key="4">
    <source>
        <dbReference type="Pfam" id="PF01593"/>
    </source>
</evidence>